<feature type="compositionally biased region" description="Pro residues" evidence="5">
    <location>
        <begin position="48"/>
        <end position="70"/>
    </location>
</feature>
<dbReference type="InterPro" id="IPR015943">
    <property type="entry name" value="WD40/YVTN_repeat-like_dom_sf"/>
</dbReference>
<feature type="region of interest" description="Disordered" evidence="5">
    <location>
        <begin position="447"/>
        <end position="517"/>
    </location>
</feature>
<name>A0ABQ8U7S5_9EUKA</name>
<dbReference type="Gene3D" id="2.130.10.10">
    <property type="entry name" value="YVTN repeat-like/Quinoprotein amine dehydrogenase"/>
    <property type="match status" value="2"/>
</dbReference>
<keyword evidence="1 3" id="KW-0853">WD repeat</keyword>
<dbReference type="Proteomes" id="UP001141327">
    <property type="component" value="Unassembled WGS sequence"/>
</dbReference>
<feature type="compositionally biased region" description="Basic and acidic residues" evidence="5">
    <location>
        <begin position="452"/>
        <end position="477"/>
    </location>
</feature>
<dbReference type="PROSITE" id="PS50082">
    <property type="entry name" value="WD_REPEATS_2"/>
    <property type="match status" value="4"/>
</dbReference>
<evidence type="ECO:0000313" key="7">
    <source>
        <dbReference type="Proteomes" id="UP001141327"/>
    </source>
</evidence>
<gene>
    <name evidence="6" type="ORF">PAPYR_10426</name>
</gene>
<dbReference type="InterPro" id="IPR019775">
    <property type="entry name" value="WD40_repeat_CS"/>
</dbReference>
<dbReference type="CDD" id="cd00200">
    <property type="entry name" value="WD40"/>
    <property type="match status" value="1"/>
</dbReference>
<evidence type="ECO:0000256" key="3">
    <source>
        <dbReference type="PROSITE-ProRule" id="PRU00221"/>
    </source>
</evidence>
<keyword evidence="7" id="KW-1185">Reference proteome</keyword>
<dbReference type="InterPro" id="IPR020472">
    <property type="entry name" value="WD40_PAC1"/>
</dbReference>
<evidence type="ECO:0000256" key="4">
    <source>
        <dbReference type="SAM" id="Coils"/>
    </source>
</evidence>
<feature type="repeat" description="WD" evidence="3">
    <location>
        <begin position="161"/>
        <end position="192"/>
    </location>
</feature>
<evidence type="ECO:0000256" key="2">
    <source>
        <dbReference type="ARBA" id="ARBA00022737"/>
    </source>
</evidence>
<dbReference type="PANTHER" id="PTHR22847:SF637">
    <property type="entry name" value="WD REPEAT DOMAIN 5B"/>
    <property type="match status" value="1"/>
</dbReference>
<keyword evidence="2" id="KW-0677">Repeat</keyword>
<dbReference type="PROSITE" id="PS00678">
    <property type="entry name" value="WD_REPEATS_1"/>
    <property type="match status" value="2"/>
</dbReference>
<feature type="repeat" description="WD" evidence="3">
    <location>
        <begin position="265"/>
        <end position="300"/>
    </location>
</feature>
<evidence type="ECO:0000256" key="1">
    <source>
        <dbReference type="ARBA" id="ARBA00022574"/>
    </source>
</evidence>
<dbReference type="PROSITE" id="PS50294">
    <property type="entry name" value="WD_REPEATS_REGION"/>
    <property type="match status" value="2"/>
</dbReference>
<evidence type="ECO:0000256" key="5">
    <source>
        <dbReference type="SAM" id="MobiDB-lite"/>
    </source>
</evidence>
<dbReference type="InterPro" id="IPR001680">
    <property type="entry name" value="WD40_rpt"/>
</dbReference>
<protein>
    <submittedName>
        <fullName evidence="6">WD repeat domain 37</fullName>
    </submittedName>
</protein>
<reference evidence="6" key="1">
    <citation type="journal article" date="2022" name="bioRxiv">
        <title>Genomics of Preaxostyla Flagellates Illuminates Evolutionary Transitions and the Path Towards Mitochondrial Loss.</title>
        <authorList>
            <person name="Novak L.V.F."/>
            <person name="Treitli S.C."/>
            <person name="Pyrih J."/>
            <person name="Halakuc P."/>
            <person name="Pipaliya S.V."/>
            <person name="Vacek V."/>
            <person name="Brzon O."/>
            <person name="Soukal P."/>
            <person name="Eme L."/>
            <person name="Dacks J.B."/>
            <person name="Karnkowska A."/>
            <person name="Elias M."/>
            <person name="Hampl V."/>
        </authorList>
    </citation>
    <scope>NUCLEOTIDE SEQUENCE</scope>
    <source>
        <strain evidence="6">RCP-MX</strain>
    </source>
</reference>
<sequence>MENALARLRVLFGQIEQEFQALIQENATLRENLARATAVSGSSSAAPAPAPPLSSLPSAGPPAIGPPPSVGPKEAHKAIKQKTVETMAKFTRWVTHVREMTTTDKKELDWSPQRRFCGHTDGIWDVAAFPASSGFPGFATASCDGTVLLWHFAHSRPFACYAGHTGSVNAVRIHPTHPLAVSASGDGTAHIWAVPLDGAAAMADTDGDPAPLVISQPLLPLGGHKGVVSGACWVDAAMVATCGWDGTVRLWGGLEGSRATSLLAFQAHQGLVTEVCAHPARPLLLTASDDRRARVWDTRSPGVCAAELEADDVVRGLALADDKLVVTGSDDQTLRLWDLRSSKVPLASVKCGAGVNRLSIAPPGLVFPGGPAIATPLDSGTLRVYEVGAAAGAFLAGPVGIMRIQPHAKCCTSTAWLPVSDPSSSSSSAGAAMLLSASFDGCVGSWAPLPGHTREERERERDRLVAQEKRTRGDHPALEAPPARSGGGSVGGAGGVGPLPSGGSAGAGGGGNPGVAVVVNTAGSASTAAAPGAET</sequence>
<comment type="caution">
    <text evidence="6">The sequence shown here is derived from an EMBL/GenBank/DDBJ whole genome shotgun (WGS) entry which is preliminary data.</text>
</comment>
<dbReference type="PANTHER" id="PTHR22847">
    <property type="entry name" value="WD40 REPEAT PROTEIN"/>
    <property type="match status" value="1"/>
</dbReference>
<dbReference type="EMBL" id="JAPMOS010000134">
    <property type="protein sequence ID" value="KAJ4454778.1"/>
    <property type="molecule type" value="Genomic_DNA"/>
</dbReference>
<feature type="region of interest" description="Disordered" evidence="5">
    <location>
        <begin position="42"/>
        <end position="75"/>
    </location>
</feature>
<dbReference type="SUPFAM" id="SSF50978">
    <property type="entry name" value="WD40 repeat-like"/>
    <property type="match status" value="1"/>
</dbReference>
<proteinExistence type="predicted"/>
<dbReference type="Pfam" id="PF00400">
    <property type="entry name" value="WD40"/>
    <property type="match status" value="5"/>
</dbReference>
<feature type="repeat" description="WD" evidence="3">
    <location>
        <begin position="221"/>
        <end position="251"/>
    </location>
</feature>
<feature type="coiled-coil region" evidence="4">
    <location>
        <begin position="12"/>
        <end position="39"/>
    </location>
</feature>
<organism evidence="6 7">
    <name type="scientific">Paratrimastix pyriformis</name>
    <dbReference type="NCBI Taxonomy" id="342808"/>
    <lineage>
        <taxon>Eukaryota</taxon>
        <taxon>Metamonada</taxon>
        <taxon>Preaxostyla</taxon>
        <taxon>Paratrimastigidae</taxon>
        <taxon>Paratrimastix</taxon>
    </lineage>
</organism>
<keyword evidence="4" id="KW-0175">Coiled coil</keyword>
<feature type="compositionally biased region" description="Gly residues" evidence="5">
    <location>
        <begin position="485"/>
        <end position="497"/>
    </location>
</feature>
<dbReference type="SMART" id="SM00320">
    <property type="entry name" value="WD40"/>
    <property type="match status" value="6"/>
</dbReference>
<accession>A0ABQ8U7S5</accession>
<feature type="compositionally biased region" description="Gly residues" evidence="5">
    <location>
        <begin position="503"/>
        <end position="513"/>
    </location>
</feature>
<dbReference type="PRINTS" id="PR00320">
    <property type="entry name" value="GPROTEINBRPT"/>
</dbReference>
<evidence type="ECO:0000313" key="6">
    <source>
        <dbReference type="EMBL" id="KAJ4454778.1"/>
    </source>
</evidence>
<dbReference type="InterPro" id="IPR036322">
    <property type="entry name" value="WD40_repeat_dom_sf"/>
</dbReference>
<feature type="repeat" description="WD" evidence="3">
    <location>
        <begin position="321"/>
        <end position="347"/>
    </location>
</feature>